<dbReference type="RefSeq" id="WP_062497934.1">
    <property type="nucleotide sequence ID" value="NZ_LHZB01000121.1"/>
</dbReference>
<comment type="caution">
    <text evidence="2">The sequence shown here is derived from an EMBL/GenBank/DDBJ whole genome shotgun (WGS) entry which is preliminary data.</text>
</comment>
<dbReference type="NCBIfam" id="TIGR00199">
    <property type="entry name" value="PncC_domain"/>
    <property type="match status" value="1"/>
</dbReference>
<dbReference type="Proteomes" id="UP000075573">
    <property type="component" value="Unassembled WGS sequence"/>
</dbReference>
<dbReference type="SUPFAM" id="SSF142433">
    <property type="entry name" value="CinA-like"/>
    <property type="match status" value="1"/>
</dbReference>
<sequence length="161" mass="16459">MPDNALRTLSEHVLEHLRRTGWRLVTVESCTGGLIAAALSDIPGSSDVLEGGFVTYSNALKMSAVSVPEAILAQYGAVSTQTAEAMANGGLLNARDADVAISVTGIAGPGGGSTLKPVGTVCFGLVARKGSTTSVQCHFTGDRAAIRVQSVHHALQMVLGA</sequence>
<dbReference type="EMBL" id="LHZB01000121">
    <property type="protein sequence ID" value="KXU99322.1"/>
    <property type="molecule type" value="Genomic_DNA"/>
</dbReference>
<dbReference type="InterPro" id="IPR036653">
    <property type="entry name" value="CinA-like_C"/>
</dbReference>
<dbReference type="Pfam" id="PF02464">
    <property type="entry name" value="CinA"/>
    <property type="match status" value="1"/>
</dbReference>
<proteinExistence type="predicted"/>
<protein>
    <submittedName>
        <fullName evidence="2">Damage-inducible protein CinA</fullName>
    </submittedName>
</protein>
<organism evidence="2 3">
    <name type="scientific">Gluconobacter potus</name>
    <dbReference type="NCBI Taxonomy" id="2724927"/>
    <lineage>
        <taxon>Bacteria</taxon>
        <taxon>Pseudomonadati</taxon>
        <taxon>Pseudomonadota</taxon>
        <taxon>Alphaproteobacteria</taxon>
        <taxon>Acetobacterales</taxon>
        <taxon>Acetobacteraceae</taxon>
        <taxon>Gluconobacter</taxon>
    </lineage>
</organism>
<evidence type="ECO:0000259" key="1">
    <source>
        <dbReference type="Pfam" id="PF02464"/>
    </source>
</evidence>
<name>A0A149QPT7_9PROT</name>
<evidence type="ECO:0000313" key="2">
    <source>
        <dbReference type="EMBL" id="KXU99322.1"/>
    </source>
</evidence>
<dbReference type="AlphaFoldDB" id="A0A149QPT7"/>
<feature type="domain" description="CinA C-terminal" evidence="1">
    <location>
        <begin position="8"/>
        <end position="159"/>
    </location>
</feature>
<gene>
    <name evidence="2" type="ORF">AD929_16190</name>
</gene>
<accession>A0A149QPT7</accession>
<dbReference type="Gene3D" id="3.90.950.20">
    <property type="entry name" value="CinA-like"/>
    <property type="match status" value="1"/>
</dbReference>
<dbReference type="PATRIC" id="fig|442.7.peg.152"/>
<evidence type="ECO:0000313" key="3">
    <source>
        <dbReference type="Proteomes" id="UP000075573"/>
    </source>
</evidence>
<reference evidence="2 3" key="1">
    <citation type="submission" date="2015-06" db="EMBL/GenBank/DDBJ databases">
        <title>Improved classification and identification of acetic acid bacteria using matrix-assisted laser desorption/ionization time-of-flight mass spectrometry; Gluconobacter nephelii and Gluconobacter uchimurae are later heterotypic synonyms of Gluconobacter japonicus and Gluconobacter oxydans, respectively.</title>
        <authorList>
            <person name="Li L."/>
            <person name="Cleenwerck I."/>
            <person name="De Vuyst L."/>
            <person name="Vandamme P."/>
        </authorList>
    </citation>
    <scope>NUCLEOTIDE SEQUENCE [LARGE SCALE GENOMIC DNA]</scope>
    <source>
        <strain evidence="2 3">LMG 1764</strain>
    </source>
</reference>
<dbReference type="InterPro" id="IPR008136">
    <property type="entry name" value="CinA_C"/>
</dbReference>